<dbReference type="Pfam" id="PF03845">
    <property type="entry name" value="Spore_permease"/>
    <property type="match status" value="1"/>
</dbReference>
<dbReference type="GO" id="GO:0016020">
    <property type="term" value="C:membrane"/>
    <property type="evidence" value="ECO:0007669"/>
    <property type="project" value="UniProtKB-SubCell"/>
</dbReference>
<dbReference type="PIRSF" id="PIRSF006060">
    <property type="entry name" value="AA_transporter"/>
    <property type="match status" value="1"/>
</dbReference>
<evidence type="ECO:0000256" key="4">
    <source>
        <dbReference type="ARBA" id="ARBA00022544"/>
    </source>
</evidence>
<evidence type="ECO:0000256" key="2">
    <source>
        <dbReference type="ARBA" id="ARBA00007998"/>
    </source>
</evidence>
<dbReference type="PANTHER" id="PTHR34975">
    <property type="entry name" value="SPORE GERMINATION PROTEIN A2"/>
    <property type="match status" value="1"/>
</dbReference>
<reference evidence="9 10" key="1">
    <citation type="submission" date="2016-02" db="EMBL/GenBank/DDBJ databases">
        <title>Genome sequence of Tissierella creatinophila DSM 6911.</title>
        <authorList>
            <person name="Poehlein A."/>
            <person name="Daniel R."/>
        </authorList>
    </citation>
    <scope>NUCLEOTIDE SEQUENCE [LARGE SCALE GENOMIC DNA]</scope>
    <source>
        <strain evidence="9 10">DSM 6911</strain>
    </source>
</reference>
<dbReference type="Gene3D" id="1.20.1740.10">
    <property type="entry name" value="Amino acid/polyamine transporter I"/>
    <property type="match status" value="1"/>
</dbReference>
<comment type="similarity">
    <text evidence="2">Belongs to the amino acid-polyamine-organocation (APC) superfamily. Spore germination protein (SGP) (TC 2.A.3.9) family.</text>
</comment>
<keyword evidence="5 8" id="KW-0812">Transmembrane</keyword>
<dbReference type="Proteomes" id="UP000186112">
    <property type="component" value="Unassembled WGS sequence"/>
</dbReference>
<evidence type="ECO:0000256" key="5">
    <source>
        <dbReference type="ARBA" id="ARBA00022692"/>
    </source>
</evidence>
<keyword evidence="3" id="KW-0813">Transport</keyword>
<dbReference type="InterPro" id="IPR004761">
    <property type="entry name" value="Spore_GerAB"/>
</dbReference>
<dbReference type="OrthoDB" id="2716906at2"/>
<evidence type="ECO:0000313" key="10">
    <source>
        <dbReference type="Proteomes" id="UP000186112"/>
    </source>
</evidence>
<dbReference type="AlphaFoldDB" id="A0A1U7M4N2"/>
<feature type="transmembrane region" description="Helical" evidence="8">
    <location>
        <begin position="12"/>
        <end position="29"/>
    </location>
</feature>
<evidence type="ECO:0000313" key="9">
    <source>
        <dbReference type="EMBL" id="OLS02273.1"/>
    </source>
</evidence>
<dbReference type="PANTHER" id="PTHR34975:SF2">
    <property type="entry name" value="SPORE GERMINATION PROTEIN A2"/>
    <property type="match status" value="1"/>
</dbReference>
<feature type="transmembrane region" description="Helical" evidence="8">
    <location>
        <begin position="112"/>
        <end position="134"/>
    </location>
</feature>
<feature type="transmembrane region" description="Helical" evidence="8">
    <location>
        <begin position="271"/>
        <end position="294"/>
    </location>
</feature>
<evidence type="ECO:0000256" key="6">
    <source>
        <dbReference type="ARBA" id="ARBA00022989"/>
    </source>
</evidence>
<dbReference type="EMBL" id="LTDM01000032">
    <property type="protein sequence ID" value="OLS02273.1"/>
    <property type="molecule type" value="Genomic_DNA"/>
</dbReference>
<feature type="transmembrane region" description="Helical" evidence="8">
    <location>
        <begin position="82"/>
        <end position="106"/>
    </location>
</feature>
<feature type="transmembrane region" description="Helical" evidence="8">
    <location>
        <begin position="146"/>
        <end position="167"/>
    </location>
</feature>
<evidence type="ECO:0000256" key="7">
    <source>
        <dbReference type="ARBA" id="ARBA00023136"/>
    </source>
</evidence>
<gene>
    <name evidence="9" type="primary">yndE_3</name>
    <name evidence="9" type="ORF">TICRE_16590</name>
</gene>
<dbReference type="NCBIfam" id="TIGR00912">
    <property type="entry name" value="2A0309"/>
    <property type="match status" value="1"/>
</dbReference>
<keyword evidence="10" id="KW-1185">Reference proteome</keyword>
<protein>
    <submittedName>
        <fullName evidence="9">Spore germination protein YndE</fullName>
    </submittedName>
</protein>
<organism evidence="9 10">
    <name type="scientific">Tissierella creatinophila DSM 6911</name>
    <dbReference type="NCBI Taxonomy" id="1123403"/>
    <lineage>
        <taxon>Bacteria</taxon>
        <taxon>Bacillati</taxon>
        <taxon>Bacillota</taxon>
        <taxon>Tissierellia</taxon>
        <taxon>Tissierellales</taxon>
        <taxon>Tissierellaceae</taxon>
        <taxon>Tissierella</taxon>
    </lineage>
</organism>
<comment type="caution">
    <text evidence="9">The sequence shown here is derived from an EMBL/GenBank/DDBJ whole genome shotgun (WGS) entry which is preliminary data.</text>
</comment>
<feature type="transmembrane region" description="Helical" evidence="8">
    <location>
        <begin position="219"/>
        <end position="241"/>
    </location>
</feature>
<keyword evidence="7 8" id="KW-0472">Membrane</keyword>
<name>A0A1U7M4N2_TISCR</name>
<evidence type="ECO:0000256" key="3">
    <source>
        <dbReference type="ARBA" id="ARBA00022448"/>
    </source>
</evidence>
<feature type="transmembrane region" description="Helical" evidence="8">
    <location>
        <begin position="306"/>
        <end position="323"/>
    </location>
</feature>
<keyword evidence="4" id="KW-0309">Germination</keyword>
<feature type="transmembrane region" description="Helical" evidence="8">
    <location>
        <begin position="335"/>
        <end position="357"/>
    </location>
</feature>
<dbReference type="GO" id="GO:0009847">
    <property type="term" value="P:spore germination"/>
    <property type="evidence" value="ECO:0007669"/>
    <property type="project" value="InterPro"/>
</dbReference>
<comment type="subcellular location">
    <subcellularLocation>
        <location evidence="1">Membrane</location>
        <topology evidence="1">Multi-pass membrane protein</topology>
    </subcellularLocation>
</comment>
<accession>A0A1U7M4N2</accession>
<dbReference type="RefSeq" id="WP_075726997.1">
    <property type="nucleotide sequence ID" value="NZ_LTDM01000032.1"/>
</dbReference>
<keyword evidence="6 8" id="KW-1133">Transmembrane helix</keyword>
<proteinExistence type="inferred from homology"/>
<sequence length="363" mass="41146">MKNDLKISHIQLRALIISAVIGVGIISLPNDLANILEKDGWILIVLSALLIFPIIFMINHIFKINPGKDYFQIGEETLGKVIFTICKLLFLAYLIVYCSYEVAILSQLIKAFLLHITPVEIIIFLFVLTSVYISSMEIDIIARAGYFIYPIILIFAGIFFFISLPTADFSNVLPAFQSNFKNIPRGIVSTFFSFTGFEVLLFALPYVEDKKKALKSSMIALGIITFIYLLMFFTTLTQFYLKQLQGQNFSLVMIAKTVDLPGYFLQNLDGVVMAIWILVVFATFAPAFFGAGKILSNTFRTKSHKYFLLGLVPVIYYLALVPKDYIELQRDMLKILNILSFLSIVVIPFLIFIVGIIKRRIKA</sequence>
<feature type="transmembrane region" description="Helical" evidence="8">
    <location>
        <begin position="41"/>
        <end position="62"/>
    </location>
</feature>
<evidence type="ECO:0000256" key="1">
    <source>
        <dbReference type="ARBA" id="ARBA00004141"/>
    </source>
</evidence>
<evidence type="ECO:0000256" key="8">
    <source>
        <dbReference type="SAM" id="Phobius"/>
    </source>
</evidence>
<feature type="transmembrane region" description="Helical" evidence="8">
    <location>
        <begin position="187"/>
        <end position="207"/>
    </location>
</feature>